<evidence type="ECO:0000313" key="5">
    <source>
        <dbReference type="EMBL" id="QQT01116.1"/>
    </source>
</evidence>
<dbReference type="PROSITE" id="PS50937">
    <property type="entry name" value="HTH_MERR_2"/>
    <property type="match status" value="1"/>
</dbReference>
<dbReference type="GO" id="GO:0003677">
    <property type="term" value="F:DNA binding"/>
    <property type="evidence" value="ECO:0007669"/>
    <property type="project" value="UniProtKB-KW"/>
</dbReference>
<evidence type="ECO:0000313" key="6">
    <source>
        <dbReference type="Proteomes" id="UP000595254"/>
    </source>
</evidence>
<evidence type="ECO:0000259" key="4">
    <source>
        <dbReference type="PROSITE" id="PS50937"/>
    </source>
</evidence>
<sequence>MFGIQKVSEMTGISSITLRAWETRYGIIQPKRADGGHRLYSAEDIDDIIWVKKQKEEKGISLRQTMELLKKRRGIESKNQQKILPQIKGGSFEDFSTELFDALINYEMKLADKLINISLAMYNFEEVCHYIFIPILHKVGNEWADGKLSVAEEHLISSFLERRIQSFLIEVPEQPMAVRAIALCPELEQHKIGLLLFSLFLNKRGVQVYFLGQNTPVDYLEKMIAVNQIRLVCISMTIKQNSESIQEMITKLSHSFKDITFVIGGEGAAFLPEELTFYQIKGGLEEWKHWFNEFNLK</sequence>
<dbReference type="CDD" id="cd01104">
    <property type="entry name" value="HTH_MlrA-CarA"/>
    <property type="match status" value="1"/>
</dbReference>
<evidence type="ECO:0000256" key="3">
    <source>
        <dbReference type="ARBA" id="ARBA00023163"/>
    </source>
</evidence>
<keyword evidence="1" id="KW-0805">Transcription regulation</keyword>
<dbReference type="GO" id="GO:0031419">
    <property type="term" value="F:cobalamin binding"/>
    <property type="evidence" value="ECO:0007669"/>
    <property type="project" value="InterPro"/>
</dbReference>
<dbReference type="Proteomes" id="UP000595254">
    <property type="component" value="Chromosome"/>
</dbReference>
<dbReference type="GO" id="GO:0046872">
    <property type="term" value="F:metal ion binding"/>
    <property type="evidence" value="ECO:0007669"/>
    <property type="project" value="InterPro"/>
</dbReference>
<dbReference type="Pfam" id="PF13411">
    <property type="entry name" value="MerR_1"/>
    <property type="match status" value="1"/>
</dbReference>
<protein>
    <submittedName>
        <fullName evidence="5">MerR family transcriptional regulator</fullName>
    </submittedName>
</protein>
<keyword evidence="3" id="KW-0804">Transcription</keyword>
<dbReference type="PANTHER" id="PTHR30204">
    <property type="entry name" value="REDOX-CYCLING DRUG-SENSING TRANSCRIPTIONAL ACTIVATOR SOXR"/>
    <property type="match status" value="1"/>
</dbReference>
<evidence type="ECO:0000256" key="2">
    <source>
        <dbReference type="ARBA" id="ARBA00023125"/>
    </source>
</evidence>
<proteinExistence type="predicted"/>
<dbReference type="Gene3D" id="1.10.1660.10">
    <property type="match status" value="1"/>
</dbReference>
<reference evidence="5 6" key="1">
    <citation type="submission" date="2021-01" db="EMBL/GenBank/DDBJ databases">
        <title>FDA dAtabase for Regulatory Grade micrObial Sequences (FDA-ARGOS): Supporting development and validation of Infectious Disease Dx tests.</title>
        <authorList>
            <person name="Nelson B."/>
            <person name="Plummer A."/>
            <person name="Tallon L."/>
            <person name="Sadzewicz L."/>
            <person name="Zhao X."/>
            <person name="Boylan J."/>
            <person name="Ott S."/>
            <person name="Bowen H."/>
            <person name="Vavikolanu K."/>
            <person name="Mehta A."/>
            <person name="Aluvathingal J."/>
            <person name="Nadendla S."/>
            <person name="Myers T."/>
            <person name="Yan Y."/>
            <person name="Sichtig H."/>
        </authorList>
    </citation>
    <scope>NUCLEOTIDE SEQUENCE [LARGE SCALE GENOMIC DNA]</scope>
    <source>
        <strain evidence="5 6">FDAARGOS_1161</strain>
    </source>
</reference>
<dbReference type="Pfam" id="PF02310">
    <property type="entry name" value="B12-binding"/>
    <property type="match status" value="1"/>
</dbReference>
<dbReference type="EMBL" id="CP068053">
    <property type="protein sequence ID" value="QQT01116.1"/>
    <property type="molecule type" value="Genomic_DNA"/>
</dbReference>
<dbReference type="SMART" id="SM00422">
    <property type="entry name" value="HTH_MERR"/>
    <property type="match status" value="1"/>
</dbReference>
<dbReference type="InterPro" id="IPR000551">
    <property type="entry name" value="MerR-type_HTH_dom"/>
</dbReference>
<dbReference type="KEGG" id="ppsr:I6J18_04225"/>
<dbReference type="SUPFAM" id="SSF46955">
    <property type="entry name" value="Putative DNA-binding domain"/>
    <property type="match status" value="1"/>
</dbReference>
<evidence type="ECO:0000256" key="1">
    <source>
        <dbReference type="ARBA" id="ARBA00023015"/>
    </source>
</evidence>
<dbReference type="InterPro" id="IPR036594">
    <property type="entry name" value="Meth_synthase_dom"/>
</dbReference>
<name>A0A974NNB9_PERPY</name>
<organism evidence="5 6">
    <name type="scientific">Peribacillus psychrosaccharolyticus</name>
    <name type="common">Bacillus psychrosaccharolyticus</name>
    <dbReference type="NCBI Taxonomy" id="1407"/>
    <lineage>
        <taxon>Bacteria</taxon>
        <taxon>Bacillati</taxon>
        <taxon>Bacillota</taxon>
        <taxon>Bacilli</taxon>
        <taxon>Bacillales</taxon>
        <taxon>Bacillaceae</taxon>
        <taxon>Peribacillus</taxon>
    </lineage>
</organism>
<dbReference type="InterPro" id="IPR047057">
    <property type="entry name" value="MerR_fam"/>
</dbReference>
<dbReference type="SUPFAM" id="SSF52242">
    <property type="entry name" value="Cobalamin (vitamin B12)-binding domain"/>
    <property type="match status" value="1"/>
</dbReference>
<keyword evidence="2" id="KW-0238">DNA-binding</keyword>
<dbReference type="Pfam" id="PF02607">
    <property type="entry name" value="B12-binding_2"/>
    <property type="match status" value="1"/>
</dbReference>
<dbReference type="RefSeq" id="WP_040375569.1">
    <property type="nucleotide sequence ID" value="NZ_CP068053.1"/>
</dbReference>
<dbReference type="PANTHER" id="PTHR30204:SF67">
    <property type="entry name" value="HTH-TYPE TRANSCRIPTIONAL REGULATOR MLRA-RELATED"/>
    <property type="match status" value="1"/>
</dbReference>
<dbReference type="InterPro" id="IPR036724">
    <property type="entry name" value="Cobalamin-bd_sf"/>
</dbReference>
<dbReference type="InterPro" id="IPR009061">
    <property type="entry name" value="DNA-bd_dom_put_sf"/>
</dbReference>
<dbReference type="Gene3D" id="1.10.1240.10">
    <property type="entry name" value="Methionine synthase domain"/>
    <property type="match status" value="1"/>
</dbReference>
<dbReference type="AlphaFoldDB" id="A0A974NNB9"/>
<dbReference type="Gene3D" id="3.40.50.280">
    <property type="entry name" value="Cobalamin-binding domain"/>
    <property type="match status" value="1"/>
</dbReference>
<gene>
    <name evidence="5" type="ORF">I6J18_04225</name>
</gene>
<dbReference type="CDD" id="cd02065">
    <property type="entry name" value="B12-binding_like"/>
    <property type="match status" value="1"/>
</dbReference>
<dbReference type="GO" id="GO:0003700">
    <property type="term" value="F:DNA-binding transcription factor activity"/>
    <property type="evidence" value="ECO:0007669"/>
    <property type="project" value="InterPro"/>
</dbReference>
<dbReference type="InterPro" id="IPR003759">
    <property type="entry name" value="Cbl-bd_cap"/>
</dbReference>
<feature type="domain" description="HTH merR-type" evidence="4">
    <location>
        <begin position="1"/>
        <end position="71"/>
    </location>
</feature>
<accession>A0A974NNB9</accession>
<keyword evidence="6" id="KW-1185">Reference proteome</keyword>
<dbReference type="InterPro" id="IPR006158">
    <property type="entry name" value="Cobalamin-bd"/>
</dbReference>